<dbReference type="STRING" id="706587.Desti_4309"/>
<dbReference type="HOGENOM" id="CLU_1154989_0_0_7"/>
<sequence length="240" mass="27841">MLSLDVCKKTYAILKAPRVEIAMFGNSHAREMFETFTGPHPRFPFIKYKVYGVALLRLPATFQEYLSTHKGVRKSRKQSQNAGYTFHSLNALDYYEDILAINKSSQKRQGELMFKDYTDPDLVREDCERVPQMHGILRQDGTLAAYHQTILLGDMYYGHRALGHAEDQRKGVMFHLWSEIIRVFIELRDKNGYPVWSGYDTFWGASEGLVSFKTKLGYAPHNVKWVWTDKPADLNFWSIS</sequence>
<dbReference type="eggNOG" id="COG0456">
    <property type="taxonomic scope" value="Bacteria"/>
</dbReference>
<dbReference type="SUPFAM" id="SSF55729">
    <property type="entry name" value="Acyl-CoA N-acyltransferases (Nat)"/>
    <property type="match status" value="1"/>
</dbReference>
<name>I4CBK2_DESTA</name>
<proteinExistence type="predicted"/>
<dbReference type="RefSeq" id="WP_014812063.1">
    <property type="nucleotide sequence ID" value="NC_018025.1"/>
</dbReference>
<evidence type="ECO:0000313" key="2">
    <source>
        <dbReference type="Proteomes" id="UP000006055"/>
    </source>
</evidence>
<keyword evidence="2" id="KW-1185">Reference proteome</keyword>
<evidence type="ECO:0000313" key="1">
    <source>
        <dbReference type="EMBL" id="AFM26943.1"/>
    </source>
</evidence>
<organism evidence="1 2">
    <name type="scientific">Desulfomonile tiedjei (strain ATCC 49306 / DSM 6799 / DCB-1)</name>
    <dbReference type="NCBI Taxonomy" id="706587"/>
    <lineage>
        <taxon>Bacteria</taxon>
        <taxon>Pseudomonadati</taxon>
        <taxon>Thermodesulfobacteriota</taxon>
        <taxon>Desulfomonilia</taxon>
        <taxon>Desulfomonilales</taxon>
        <taxon>Desulfomonilaceae</taxon>
        <taxon>Desulfomonile</taxon>
    </lineage>
</organism>
<accession>I4CBK2</accession>
<dbReference type="KEGG" id="dti:Desti_4309"/>
<reference evidence="2" key="1">
    <citation type="submission" date="2012-06" db="EMBL/GenBank/DDBJ databases">
        <title>Complete sequence of chromosome of Desulfomonile tiedjei DSM 6799.</title>
        <authorList>
            <person name="Lucas S."/>
            <person name="Copeland A."/>
            <person name="Lapidus A."/>
            <person name="Glavina del Rio T."/>
            <person name="Dalin E."/>
            <person name="Tice H."/>
            <person name="Bruce D."/>
            <person name="Goodwin L."/>
            <person name="Pitluck S."/>
            <person name="Peters L."/>
            <person name="Ovchinnikova G."/>
            <person name="Zeytun A."/>
            <person name="Lu M."/>
            <person name="Kyrpides N."/>
            <person name="Mavromatis K."/>
            <person name="Ivanova N."/>
            <person name="Brettin T."/>
            <person name="Detter J.C."/>
            <person name="Han C."/>
            <person name="Larimer F."/>
            <person name="Land M."/>
            <person name="Hauser L."/>
            <person name="Markowitz V."/>
            <person name="Cheng J.-F."/>
            <person name="Hugenholtz P."/>
            <person name="Woyke T."/>
            <person name="Wu D."/>
            <person name="Spring S."/>
            <person name="Schroeder M."/>
            <person name="Brambilla E."/>
            <person name="Klenk H.-P."/>
            <person name="Eisen J.A."/>
        </authorList>
    </citation>
    <scope>NUCLEOTIDE SEQUENCE [LARGE SCALE GENOMIC DNA]</scope>
    <source>
        <strain evidence="2">ATCC 49306 / DSM 6799 / DCB-1</strain>
    </source>
</reference>
<gene>
    <name evidence="1" type="ordered locus">Desti_4309</name>
</gene>
<protein>
    <recommendedName>
        <fullName evidence="3">BioF2-like acetyltransferase domain-containing protein</fullName>
    </recommendedName>
</protein>
<evidence type="ECO:0008006" key="3">
    <source>
        <dbReference type="Google" id="ProtNLM"/>
    </source>
</evidence>
<dbReference type="OrthoDB" id="5950343at2"/>
<dbReference type="AlphaFoldDB" id="I4CBK2"/>
<dbReference type="EMBL" id="CP003360">
    <property type="protein sequence ID" value="AFM26943.1"/>
    <property type="molecule type" value="Genomic_DNA"/>
</dbReference>
<dbReference type="Proteomes" id="UP000006055">
    <property type="component" value="Chromosome"/>
</dbReference>
<dbReference type="InterPro" id="IPR016181">
    <property type="entry name" value="Acyl_CoA_acyltransferase"/>
</dbReference>